<dbReference type="InterPro" id="IPR013783">
    <property type="entry name" value="Ig-like_fold"/>
</dbReference>
<dbReference type="InterPro" id="IPR015919">
    <property type="entry name" value="Cadherin-like_sf"/>
</dbReference>
<dbReference type="NCBIfam" id="TIGR04183">
    <property type="entry name" value="Por_Secre_tail"/>
    <property type="match status" value="1"/>
</dbReference>
<evidence type="ECO:0000313" key="2">
    <source>
        <dbReference type="EMBL" id="EJZ66247.1"/>
    </source>
</evidence>
<dbReference type="Gene3D" id="2.60.40.10">
    <property type="entry name" value="Immunoglobulins"/>
    <property type="match status" value="4"/>
</dbReference>
<dbReference type="PATRIC" id="fig|742726.3.peg.439"/>
<dbReference type="GeneID" id="77847773"/>
<dbReference type="CDD" id="cd00063">
    <property type="entry name" value="FN3"/>
    <property type="match status" value="1"/>
</dbReference>
<reference evidence="2 3" key="1">
    <citation type="submission" date="2012-08" db="EMBL/GenBank/DDBJ databases">
        <title>The Genome Sequence of Barnesiella intestinihominis YIT 11860.</title>
        <authorList>
            <consortium name="The Broad Institute Genome Sequencing Platform"/>
            <person name="Earl A."/>
            <person name="Ward D."/>
            <person name="Feldgarden M."/>
            <person name="Gevers D."/>
            <person name="Morotomi M."/>
            <person name="Walker B."/>
            <person name="Young S.K."/>
            <person name="Zeng Q."/>
            <person name="Gargeya S."/>
            <person name="Fitzgerald M."/>
            <person name="Haas B."/>
            <person name="Abouelleil A."/>
            <person name="Alvarado L."/>
            <person name="Arachchi H.M."/>
            <person name="Berlin A.M."/>
            <person name="Chapman S.B."/>
            <person name="Goldberg J."/>
            <person name="Griggs A."/>
            <person name="Gujja S."/>
            <person name="Hansen M."/>
            <person name="Howarth C."/>
            <person name="Imamovic A."/>
            <person name="Larimer J."/>
            <person name="McCowen C."/>
            <person name="Montmayeur A."/>
            <person name="Murphy C."/>
            <person name="Neiman D."/>
            <person name="Pearson M."/>
            <person name="Priest M."/>
            <person name="Roberts A."/>
            <person name="Saif S."/>
            <person name="Shea T."/>
            <person name="Sisk P."/>
            <person name="Sykes S."/>
            <person name="Wortman J."/>
            <person name="Nusbaum C."/>
            <person name="Birren B."/>
        </authorList>
    </citation>
    <scope>NUCLEOTIDE SEQUENCE [LARGE SCALE GENOMIC DNA]</scope>
    <source>
        <strain evidence="2 3">YIT 11860</strain>
    </source>
</reference>
<proteinExistence type="predicted"/>
<dbReference type="InterPro" id="IPR036116">
    <property type="entry name" value="FN3_sf"/>
</dbReference>
<dbReference type="AlphaFoldDB" id="K0X479"/>
<dbReference type="Gene3D" id="2.60.120.260">
    <property type="entry name" value="Galactose-binding domain-like"/>
    <property type="match status" value="1"/>
</dbReference>
<sequence>MTKKITLVFVLFLFVFGLRAESLLNEGFEGWSTTNFPTGGWTVINDTQEGAINHWTVDNSKSACAGSVSLYCNGGEWDPIEPVKEEWIVSPSLTLSETNYNLSFLWKGASASAFKNEYDFQVRITEDDGKSWKTVFSFLDQSMVENSGVAFPWTGWVTNTSKISLGAYSGKTVKIAFVHCLLVSGAGKGNSIWVDNVVVETGEAIDAPIADVNPTSYIFDGTYIGVGKWSEKFVLRNKGVGNLTVSGISGLEGSDFSTNMIPSEVSLRPSVEYEFYVKYTPSSELSSKSATMTIHTNGGDVSIVLEGTKIILPDEYNLESFESGTFPPVGWTADKGWTVSRTYATSGDYSASCSFAENNPTLVSPRLDCSTGTHELQFDYANVWEPTADDAPAPESEFEVYFSKNGKETWEKVATCDSINQWWHMKLDLGSPASDNCYIMFKYVLDVDLSGGWDDVPEYASTFLDDVVLPPFYGRTSVPGAATTPSPENGATDVFNEDIVLSWNGVQFAKGYKVYVGTSTTDFSVVPGTEVEGCSYTIPVLDYATTYYWKVVAYNDMGETQNPSVWSFTTLADQTVNTFPWSEGFEGDIFPPLGWKSEKEGYTAWDRSNYNAYDGKNAAYISAGGSNEQGILQTPMFVLPADKDMQVSFYWGNAVPSGLTKSVKETMTINKDTLYFEIKSDGTWQELAHISSAQAEGQKWVRQRIVLSDYRGKNVNFRWRYSAVDFTGSGGALDNILVEEAPVGGKAVINVTSWNAGDVNYNKAVTSKTLNLLNDGEQTMKITDVSFKNKNFSTSLHKDLVLDSRESVDFNITFAAGETDALVEDEMTVTFDNAPAVTLPVSGNALGMYTRYFSFEDDEFGSVAPKGFTTVDADHKATVQPLMINYPNIGNAYAYIVINQQPEPEGADWRNIYPRSGDQLLATMATADGTEAVDWIISDQMTARNDAKFRFYAKSYDGDNTYHPWAYLTVLVSTTDNAVSSFTPLSGFTSVQVPHKNNNDSQTSWTEFDVDLSAYAGQKIYIAVRNNTPSNGFVTFFDDFYFENFEYVNSDNSAPYFTTVPETTATVGKKWTYNYSVADPDGDPLTVTLQGKPFWLNHTPGTNGGTITGIPGAEQEVIMKLSVSDGSKTTVQEIILVVTDGSGIEGVNGDRLTVYPNPVVSTLYLNELCDKVVVTDISGKQLLFAEQVESVDVSMLSSGIYFVTMQLGDRVNTTQVIKR</sequence>
<name>K0X479_9BACT</name>
<keyword evidence="3" id="KW-1185">Reference proteome</keyword>
<dbReference type="GO" id="GO:0005509">
    <property type="term" value="F:calcium ion binding"/>
    <property type="evidence" value="ECO:0007669"/>
    <property type="project" value="InterPro"/>
</dbReference>
<dbReference type="InterPro" id="IPR026444">
    <property type="entry name" value="Secre_tail"/>
</dbReference>
<dbReference type="eggNOG" id="COG4412">
    <property type="taxonomic scope" value="Bacteria"/>
</dbReference>
<dbReference type="RefSeq" id="WP_008860921.1">
    <property type="nucleotide sequence ID" value="NZ_JH815203.1"/>
</dbReference>
<evidence type="ECO:0000313" key="3">
    <source>
        <dbReference type="Proteomes" id="UP000006044"/>
    </source>
</evidence>
<dbReference type="Pfam" id="PF18962">
    <property type="entry name" value="Por_Secre_tail"/>
    <property type="match status" value="1"/>
</dbReference>
<dbReference type="SUPFAM" id="SSF49313">
    <property type="entry name" value="Cadherin-like"/>
    <property type="match status" value="1"/>
</dbReference>
<dbReference type="HOGENOM" id="CLU_281428_0_0_10"/>
<organism evidence="2 3">
    <name type="scientific">Barnesiella intestinihominis YIT 11860</name>
    <dbReference type="NCBI Taxonomy" id="742726"/>
    <lineage>
        <taxon>Bacteria</taxon>
        <taxon>Pseudomonadati</taxon>
        <taxon>Bacteroidota</taxon>
        <taxon>Bacteroidia</taxon>
        <taxon>Bacteroidales</taxon>
        <taxon>Barnesiellaceae</taxon>
        <taxon>Barnesiella</taxon>
    </lineage>
</organism>
<dbReference type="OrthoDB" id="9815657at2"/>
<protein>
    <submittedName>
        <fullName evidence="2">Por secretion system C-terminal sorting domain-containing protein</fullName>
    </submittedName>
</protein>
<evidence type="ECO:0000259" key="1">
    <source>
        <dbReference type="PROSITE" id="PS50853"/>
    </source>
</evidence>
<comment type="caution">
    <text evidence="2">The sequence shown here is derived from an EMBL/GenBank/DDBJ whole genome shotgun (WGS) entry which is preliminary data.</text>
</comment>
<dbReference type="PROSITE" id="PS50853">
    <property type="entry name" value="FN3"/>
    <property type="match status" value="1"/>
</dbReference>
<dbReference type="STRING" id="742726.HMPREF9448_00424"/>
<dbReference type="SUPFAM" id="SSF49265">
    <property type="entry name" value="Fibronectin type III"/>
    <property type="match status" value="1"/>
</dbReference>
<dbReference type="NCBIfam" id="NF038128">
    <property type="entry name" value="choice_anch_J"/>
    <property type="match status" value="3"/>
</dbReference>
<gene>
    <name evidence="2" type="ORF">HMPREF9448_00424</name>
</gene>
<dbReference type="Gene3D" id="2.60.120.200">
    <property type="match status" value="3"/>
</dbReference>
<accession>K0X479</accession>
<dbReference type="InterPro" id="IPR003961">
    <property type="entry name" value="FN3_dom"/>
</dbReference>
<feature type="domain" description="Fibronectin type-III" evidence="1">
    <location>
        <begin position="484"/>
        <end position="574"/>
    </location>
</feature>
<dbReference type="GO" id="GO:0016020">
    <property type="term" value="C:membrane"/>
    <property type="evidence" value="ECO:0007669"/>
    <property type="project" value="InterPro"/>
</dbReference>
<dbReference type="EMBL" id="ADLE01000001">
    <property type="protein sequence ID" value="EJZ66247.1"/>
    <property type="molecule type" value="Genomic_DNA"/>
</dbReference>
<dbReference type="Proteomes" id="UP000006044">
    <property type="component" value="Unassembled WGS sequence"/>
</dbReference>